<protein>
    <recommendedName>
        <fullName evidence="3">Phage tail protein</fullName>
    </recommendedName>
</protein>
<proteinExistence type="predicted"/>
<comment type="caution">
    <text evidence="1">The sequence shown here is derived from an EMBL/GenBank/DDBJ whole genome shotgun (WGS) entry which is preliminary data.</text>
</comment>
<name>A0A7K0J5V5_9ACTN</name>
<dbReference type="Proteomes" id="UP000466104">
    <property type="component" value="Unassembled WGS sequence"/>
</dbReference>
<keyword evidence="2" id="KW-1185">Reference proteome</keyword>
<gene>
    <name evidence="1" type="ORF">FYJ43_04370</name>
</gene>
<dbReference type="Pfam" id="PF25595">
    <property type="entry name" value="Phage_TTP_16"/>
    <property type="match status" value="1"/>
</dbReference>
<dbReference type="EMBL" id="VUMG01000002">
    <property type="protein sequence ID" value="MSS45292.1"/>
    <property type="molecule type" value="Genomic_DNA"/>
</dbReference>
<sequence length="168" mass="18313">MSITVYNPAGIETIQDSKFVWVPSLAKIEAATVAELNAGTAFTCALTKFSNKSDASESEDKRICSRNAKKRPGPITYAIDDLDIIIDDPQKPDAFIDSLEPGVHGYIVEFPHLSPDTDIASGQRYYAWQVTVKKKEPGDITTSDGELFVMNVGWSVQDRTLKGVVAGS</sequence>
<evidence type="ECO:0000313" key="2">
    <source>
        <dbReference type="Proteomes" id="UP000466104"/>
    </source>
</evidence>
<dbReference type="AlphaFoldDB" id="A0A7K0J5V5"/>
<evidence type="ECO:0000313" key="1">
    <source>
        <dbReference type="EMBL" id="MSS45292.1"/>
    </source>
</evidence>
<dbReference type="RefSeq" id="WP_154562404.1">
    <property type="nucleotide sequence ID" value="NZ_VUMG01000002.1"/>
</dbReference>
<reference evidence="1 2" key="1">
    <citation type="submission" date="2019-08" db="EMBL/GenBank/DDBJ databases">
        <title>In-depth cultivation of the pig gut microbiome towards novel bacterial diversity and tailored functional studies.</title>
        <authorList>
            <person name="Wylensek D."/>
            <person name="Hitch T.C.A."/>
            <person name="Clavel T."/>
        </authorList>
    </citation>
    <scope>NUCLEOTIDE SEQUENCE [LARGE SCALE GENOMIC DNA]</scope>
    <source>
        <strain evidence="1 2">WCA-380-WT-3A</strain>
    </source>
</reference>
<dbReference type="InterPro" id="IPR058009">
    <property type="entry name" value="TTP_Phage_16"/>
</dbReference>
<accession>A0A7K0J5V5</accession>
<evidence type="ECO:0008006" key="3">
    <source>
        <dbReference type="Google" id="ProtNLM"/>
    </source>
</evidence>
<organism evidence="1 2">
    <name type="scientific">Cutibacterium porci</name>
    <dbReference type="NCBI Taxonomy" id="2605781"/>
    <lineage>
        <taxon>Bacteria</taxon>
        <taxon>Bacillati</taxon>
        <taxon>Actinomycetota</taxon>
        <taxon>Actinomycetes</taxon>
        <taxon>Propionibacteriales</taxon>
        <taxon>Propionibacteriaceae</taxon>
        <taxon>Cutibacterium</taxon>
    </lineage>
</organism>